<feature type="chain" id="PRO_5014634296" evidence="1">
    <location>
        <begin position="23"/>
        <end position="183"/>
    </location>
</feature>
<proteinExistence type="predicted"/>
<dbReference type="AlphaFoldDB" id="A0A2N9L2D2"/>
<accession>A0A2N9L2D2</accession>
<dbReference type="Proteomes" id="UP000239735">
    <property type="component" value="Unassembled WGS sequence"/>
</dbReference>
<evidence type="ECO:0000256" key="1">
    <source>
        <dbReference type="SAM" id="SignalP"/>
    </source>
</evidence>
<feature type="signal peptide" evidence="1">
    <location>
        <begin position="1"/>
        <end position="22"/>
    </location>
</feature>
<sequence>MRATGLIALCFAVILLSPLARPSGGSGKGVASFAQGDSQELEETLFVLAPEHDNGQGGIIVAWIPEPLLKLCLGKTLSQCSAMDFCIRTTSKQVSTCRNLAIPLNRLPSYPPGMRPRRVLSLSFYKLLPGGPYQPLEDYYKSLPRSSLERISMSARIKARILFTRTADDDDFRLEQVVATAPF</sequence>
<protein>
    <submittedName>
        <fullName evidence="2">Uncharacterized protein</fullName>
    </submittedName>
</protein>
<keyword evidence="1" id="KW-0732">Signal</keyword>
<gene>
    <name evidence="2" type="ORF">SBA5_100080</name>
</gene>
<reference evidence="3" key="1">
    <citation type="submission" date="2018-02" db="EMBL/GenBank/DDBJ databases">
        <authorList>
            <person name="Hausmann B."/>
        </authorList>
    </citation>
    <scope>NUCLEOTIDE SEQUENCE [LARGE SCALE GENOMIC DNA]</scope>
    <source>
        <strain evidence="3">Peat soil MAG SbA5</strain>
    </source>
</reference>
<dbReference type="EMBL" id="OKRB01000002">
    <property type="protein sequence ID" value="SPE17482.1"/>
    <property type="molecule type" value="Genomic_DNA"/>
</dbReference>
<evidence type="ECO:0000313" key="2">
    <source>
        <dbReference type="EMBL" id="SPE17482.1"/>
    </source>
</evidence>
<organism evidence="2 3">
    <name type="scientific">Candidatus Sulfuritelmatomonas gaucii</name>
    <dbReference type="NCBI Taxonomy" id="2043161"/>
    <lineage>
        <taxon>Bacteria</taxon>
        <taxon>Pseudomonadati</taxon>
        <taxon>Acidobacteriota</taxon>
        <taxon>Terriglobia</taxon>
        <taxon>Terriglobales</taxon>
        <taxon>Acidobacteriaceae</taxon>
        <taxon>Candidatus Sulfuritelmatomonas</taxon>
    </lineage>
</organism>
<dbReference type="OrthoDB" id="9848069at2"/>
<name>A0A2N9L2D2_9BACT</name>
<evidence type="ECO:0000313" key="3">
    <source>
        <dbReference type="Proteomes" id="UP000239735"/>
    </source>
</evidence>